<evidence type="ECO:0000313" key="2">
    <source>
        <dbReference type="Proteomes" id="UP000249218"/>
    </source>
</evidence>
<protein>
    <submittedName>
        <fullName evidence="1">Uncharacterized protein</fullName>
    </submittedName>
</protein>
<reference evidence="1 2" key="1">
    <citation type="journal article" date="2017" name="BMC Biol.">
        <title>Genomic innovations, transcriptional plasticity and gene loss underlying the evolution and divergence of two highly polyphagous and invasive Helicoverpa pest species.</title>
        <authorList>
            <person name="Pearce S.L."/>
            <person name="Clarke D.F."/>
            <person name="East P.D."/>
            <person name="Elfekih S."/>
            <person name="Gordon K.H."/>
            <person name="Jermiin L.S."/>
            <person name="McGaughran A."/>
            <person name="Oakeshott J.G."/>
            <person name="Papanikolaou A."/>
            <person name="Perera O.P."/>
            <person name="Rane R.V."/>
            <person name="Richards S."/>
            <person name="Tay W.T."/>
            <person name="Walsh T.K."/>
            <person name="Anderson A."/>
            <person name="Anderson C.J."/>
            <person name="Asgari S."/>
            <person name="Board P.G."/>
            <person name="Bretschneider A."/>
            <person name="Campbell P.M."/>
            <person name="Chertemps T."/>
            <person name="Christeller J.T."/>
            <person name="Coppin C.W."/>
            <person name="Downes S.J."/>
            <person name="Duan G."/>
            <person name="Farnsworth C.A."/>
            <person name="Good R.T."/>
            <person name="Han L.B."/>
            <person name="Han Y.C."/>
            <person name="Hatje K."/>
            <person name="Horne I."/>
            <person name="Huang Y.P."/>
            <person name="Hughes D.S."/>
            <person name="Jacquin-Joly E."/>
            <person name="James W."/>
            <person name="Jhangiani S."/>
            <person name="Kollmar M."/>
            <person name="Kuwar S.S."/>
            <person name="Li S."/>
            <person name="Liu N.Y."/>
            <person name="Maibeche M.T."/>
            <person name="Miller J.R."/>
            <person name="Montagne N."/>
            <person name="Perry T."/>
            <person name="Qu J."/>
            <person name="Song S.V."/>
            <person name="Sutton G.G."/>
            <person name="Vogel H."/>
            <person name="Walenz B.P."/>
            <person name="Xu W."/>
            <person name="Zhang H.J."/>
            <person name="Zou Z."/>
            <person name="Batterham P."/>
            <person name="Edwards O.R."/>
            <person name="Feyereisen R."/>
            <person name="Gibbs R.A."/>
            <person name="Heckel D.G."/>
            <person name="McGrath A."/>
            <person name="Robin C."/>
            <person name="Scherer S.E."/>
            <person name="Worley K.C."/>
            <person name="Wu Y.D."/>
        </authorList>
    </citation>
    <scope>NUCLEOTIDE SEQUENCE [LARGE SCALE GENOMIC DNA]</scope>
    <source>
        <strain evidence="1">Harm_GR_Male_#8</strain>
        <tissue evidence="1">Whole organism</tissue>
    </source>
</reference>
<sequence>MKEVGFIFKSPTANILCLLSHILNTIAPGGATGDCTSDERRLPRAPFTSVSCCTASSTAALTHFLFSVALIL</sequence>
<evidence type="ECO:0000313" key="1">
    <source>
        <dbReference type="EMBL" id="PZC77641.1"/>
    </source>
</evidence>
<dbReference type="Proteomes" id="UP000249218">
    <property type="component" value="Unassembled WGS sequence"/>
</dbReference>
<dbReference type="AlphaFoldDB" id="A0A2W1BTG8"/>
<keyword evidence="2" id="KW-1185">Reference proteome</keyword>
<name>A0A2W1BTG8_HELAM</name>
<gene>
    <name evidence="1" type="primary">HaOG203149</name>
    <name evidence="1" type="ORF">B5X24_HaOG203149</name>
</gene>
<proteinExistence type="predicted"/>
<dbReference type="EMBL" id="KZ149924">
    <property type="protein sequence ID" value="PZC77641.1"/>
    <property type="molecule type" value="Genomic_DNA"/>
</dbReference>
<organism evidence="1 2">
    <name type="scientific">Helicoverpa armigera</name>
    <name type="common">Cotton bollworm</name>
    <name type="synonym">Heliothis armigera</name>
    <dbReference type="NCBI Taxonomy" id="29058"/>
    <lineage>
        <taxon>Eukaryota</taxon>
        <taxon>Metazoa</taxon>
        <taxon>Ecdysozoa</taxon>
        <taxon>Arthropoda</taxon>
        <taxon>Hexapoda</taxon>
        <taxon>Insecta</taxon>
        <taxon>Pterygota</taxon>
        <taxon>Neoptera</taxon>
        <taxon>Endopterygota</taxon>
        <taxon>Lepidoptera</taxon>
        <taxon>Glossata</taxon>
        <taxon>Ditrysia</taxon>
        <taxon>Noctuoidea</taxon>
        <taxon>Noctuidae</taxon>
        <taxon>Heliothinae</taxon>
        <taxon>Helicoverpa</taxon>
    </lineage>
</organism>
<accession>A0A2W1BTG8</accession>